<evidence type="ECO:0000313" key="9">
    <source>
        <dbReference type="Proteomes" id="UP000033918"/>
    </source>
</evidence>
<keyword evidence="3" id="KW-0560">Oxidoreductase</keyword>
<reference evidence="8 9" key="1">
    <citation type="journal article" date="2015" name="Nature">
        <title>rRNA introns, odd ribosomes, and small enigmatic genomes across a large radiation of phyla.</title>
        <authorList>
            <person name="Brown C.T."/>
            <person name="Hug L.A."/>
            <person name="Thomas B.C."/>
            <person name="Sharon I."/>
            <person name="Castelle C.J."/>
            <person name="Singh A."/>
            <person name="Wilkins M.J."/>
            <person name="Williams K.H."/>
            <person name="Banfield J.F."/>
        </authorList>
    </citation>
    <scope>NUCLEOTIDE SEQUENCE [LARGE SCALE GENOMIC DNA]</scope>
</reference>
<name>A0A0G0UJ57_9BACT</name>
<dbReference type="InterPro" id="IPR013766">
    <property type="entry name" value="Thioredoxin_domain"/>
</dbReference>
<dbReference type="Pfam" id="PF13462">
    <property type="entry name" value="Thioredoxin_4"/>
    <property type="match status" value="1"/>
</dbReference>
<keyword evidence="6" id="KW-1133">Transmembrane helix</keyword>
<evidence type="ECO:0000313" key="8">
    <source>
        <dbReference type="EMBL" id="KKR88809.1"/>
    </source>
</evidence>
<evidence type="ECO:0000259" key="7">
    <source>
        <dbReference type="PROSITE" id="PS51352"/>
    </source>
</evidence>
<gene>
    <name evidence="8" type="ORF">UU38_C0003G0060</name>
</gene>
<dbReference type="PROSITE" id="PS51352">
    <property type="entry name" value="THIOREDOXIN_2"/>
    <property type="match status" value="1"/>
</dbReference>
<accession>A0A0G0UJ57</accession>
<evidence type="ECO:0000256" key="2">
    <source>
        <dbReference type="ARBA" id="ARBA00022729"/>
    </source>
</evidence>
<dbReference type="PANTHER" id="PTHR13887">
    <property type="entry name" value="GLUTATHIONE S-TRANSFERASE KAPPA"/>
    <property type="match status" value="1"/>
</dbReference>
<evidence type="ECO:0000256" key="6">
    <source>
        <dbReference type="SAM" id="Phobius"/>
    </source>
</evidence>
<comment type="similarity">
    <text evidence="1">Belongs to the thioredoxin family. DsbA subfamily.</text>
</comment>
<dbReference type="InterPro" id="IPR036249">
    <property type="entry name" value="Thioredoxin-like_sf"/>
</dbReference>
<evidence type="ECO:0000256" key="3">
    <source>
        <dbReference type="ARBA" id="ARBA00023002"/>
    </source>
</evidence>
<sequence length="263" mass="29957">MERRLLVCGSSTIICPCRKFRRGLLYLNMSKEQYELKQSEKEEKRKKEAWSRMIERLVFGAIIFLVIAGFVFLAIKYKGSSPEQPVLGMNAVSASDWTKGDKNAKIILIEYSDFQCPACVAYEPTVKQITDEFKDRIVFVYRHFPLSQHKNAESAAMASEAAGRQGKFWEIHDLIFENQKEWSEALNAEDIFAGYAQKIGLDINRFKDDLNLKESKDKISGDSRSGLEAGVNATPTFFLNGRKISPRSYEEFKNAISQAINNP</sequence>
<dbReference type="PANTHER" id="PTHR13887:SF14">
    <property type="entry name" value="DISULFIDE BOND FORMATION PROTEIN D"/>
    <property type="match status" value="1"/>
</dbReference>
<dbReference type="Gene3D" id="3.40.30.10">
    <property type="entry name" value="Glutaredoxin"/>
    <property type="match status" value="1"/>
</dbReference>
<comment type="caution">
    <text evidence="8">The sequence shown here is derived from an EMBL/GenBank/DDBJ whole genome shotgun (WGS) entry which is preliminary data.</text>
</comment>
<evidence type="ECO:0000256" key="4">
    <source>
        <dbReference type="ARBA" id="ARBA00023157"/>
    </source>
</evidence>
<dbReference type="SUPFAM" id="SSF52833">
    <property type="entry name" value="Thioredoxin-like"/>
    <property type="match status" value="1"/>
</dbReference>
<dbReference type="Proteomes" id="UP000033918">
    <property type="component" value="Unassembled WGS sequence"/>
</dbReference>
<evidence type="ECO:0000256" key="5">
    <source>
        <dbReference type="ARBA" id="ARBA00023284"/>
    </source>
</evidence>
<protein>
    <submittedName>
        <fullName evidence="8">Na+/H+ antiporter, NhaA family protein, nonfunctional</fullName>
    </submittedName>
</protein>
<keyword evidence="6" id="KW-0472">Membrane</keyword>
<keyword evidence="6" id="KW-0812">Transmembrane</keyword>
<evidence type="ECO:0000256" key="1">
    <source>
        <dbReference type="ARBA" id="ARBA00005791"/>
    </source>
</evidence>
<keyword evidence="4" id="KW-1015">Disulfide bond</keyword>
<feature type="domain" description="Thioredoxin" evidence="7">
    <location>
        <begin position="61"/>
        <end position="261"/>
    </location>
</feature>
<dbReference type="InterPro" id="IPR012336">
    <property type="entry name" value="Thioredoxin-like_fold"/>
</dbReference>
<keyword evidence="5" id="KW-0676">Redox-active center</keyword>
<dbReference type="GO" id="GO:0016491">
    <property type="term" value="F:oxidoreductase activity"/>
    <property type="evidence" value="ECO:0007669"/>
    <property type="project" value="UniProtKB-KW"/>
</dbReference>
<proteinExistence type="inferred from homology"/>
<feature type="transmembrane region" description="Helical" evidence="6">
    <location>
        <begin position="54"/>
        <end position="75"/>
    </location>
</feature>
<keyword evidence="2" id="KW-0732">Signal</keyword>
<dbReference type="AlphaFoldDB" id="A0A0G0UJ57"/>
<organism evidence="8 9">
    <name type="scientific">Candidatus Wolfebacteria bacterium GW2011_GWB1_41_12</name>
    <dbReference type="NCBI Taxonomy" id="1619006"/>
    <lineage>
        <taxon>Bacteria</taxon>
        <taxon>Candidatus Wolfeibacteriota</taxon>
    </lineage>
</organism>
<dbReference type="EMBL" id="LCAK01000003">
    <property type="protein sequence ID" value="KKR88809.1"/>
    <property type="molecule type" value="Genomic_DNA"/>
</dbReference>